<feature type="transmembrane region" description="Helical" evidence="2">
    <location>
        <begin position="80"/>
        <end position="97"/>
    </location>
</feature>
<keyword evidence="4" id="KW-1185">Reference proteome</keyword>
<dbReference type="SUPFAM" id="SSF57997">
    <property type="entry name" value="Tropomyosin"/>
    <property type="match status" value="1"/>
</dbReference>
<dbReference type="AlphaFoldDB" id="A0A139WS25"/>
<gene>
    <name evidence="3" type="ORF">WA1_08680</name>
</gene>
<dbReference type="PANTHER" id="PTHR36493">
    <property type="entry name" value="NEUROBLAST DIFFERENTIATION-ASSOCIATED PROTEIN AHNAK-LIKE PROTEIN"/>
    <property type="match status" value="1"/>
</dbReference>
<dbReference type="Gene3D" id="1.10.287.1490">
    <property type="match status" value="1"/>
</dbReference>
<keyword evidence="2" id="KW-0472">Membrane</keyword>
<comment type="caution">
    <text evidence="3">The sequence shown here is derived from an EMBL/GenBank/DDBJ whole genome shotgun (WGS) entry which is preliminary data.</text>
</comment>
<keyword evidence="2" id="KW-0812">Transmembrane</keyword>
<accession>A0A139WS25</accession>
<reference evidence="3 4" key="1">
    <citation type="journal article" date="2013" name="Genome Biol. Evol.">
        <title>Genomes of Stigonematalean cyanobacteria (subsection V) and the evolution of oxygenic photosynthesis from prokaryotes to plastids.</title>
        <authorList>
            <person name="Dagan T."/>
            <person name="Roettger M."/>
            <person name="Stucken K."/>
            <person name="Landan G."/>
            <person name="Koch R."/>
            <person name="Major P."/>
            <person name="Gould S.B."/>
            <person name="Goremykin V.V."/>
            <person name="Rippka R."/>
            <person name="Tandeau de Marsac N."/>
            <person name="Gugger M."/>
            <person name="Lockhart P.J."/>
            <person name="Allen J.F."/>
            <person name="Brune I."/>
            <person name="Maus I."/>
            <person name="Puhler A."/>
            <person name="Martin W.F."/>
        </authorList>
    </citation>
    <scope>NUCLEOTIDE SEQUENCE [LARGE SCALE GENOMIC DNA]</scope>
    <source>
        <strain evidence="3 4">PCC 7110</strain>
    </source>
</reference>
<feature type="transmembrane region" description="Helical" evidence="2">
    <location>
        <begin position="38"/>
        <end position="59"/>
    </location>
</feature>
<name>A0A139WS25_9CYAN</name>
<proteinExistence type="predicted"/>
<sequence>MIFLKNYVPLVMFAFSFFTALFLLGVLVNNSLTNEVQIIDGLLLSVMSCLSFVVGKWLGSKIETGNSLLENPMDESLAQSVLNLWIITGVAALYISFNGHRNLEDFVLLEVVVFSLVLWKTSANQLKVTVTDLKGVKSELETIQSTLKVTQTELKTTETELKTTESKLKMTETELKATESKLKTTETELKTTESKLKMIETELKATESKLKVTETELKTTESKLKMTENELNASQERLTKFNYSV</sequence>
<keyword evidence="1" id="KW-0175">Coiled coil</keyword>
<dbReference type="Proteomes" id="UP000076925">
    <property type="component" value="Unassembled WGS sequence"/>
</dbReference>
<keyword evidence="2" id="KW-1133">Transmembrane helix</keyword>
<evidence type="ECO:0000256" key="1">
    <source>
        <dbReference type="SAM" id="Coils"/>
    </source>
</evidence>
<dbReference type="EMBL" id="ANNX02000052">
    <property type="protein sequence ID" value="KYC35223.1"/>
    <property type="molecule type" value="Genomic_DNA"/>
</dbReference>
<organism evidence="3 4">
    <name type="scientific">Scytonema hofmannii PCC 7110</name>
    <dbReference type="NCBI Taxonomy" id="128403"/>
    <lineage>
        <taxon>Bacteria</taxon>
        <taxon>Bacillati</taxon>
        <taxon>Cyanobacteriota</taxon>
        <taxon>Cyanophyceae</taxon>
        <taxon>Nostocales</taxon>
        <taxon>Scytonemataceae</taxon>
        <taxon>Scytonema</taxon>
    </lineage>
</organism>
<protein>
    <submittedName>
        <fullName evidence="3">Uncharacterized protein</fullName>
    </submittedName>
</protein>
<evidence type="ECO:0000313" key="3">
    <source>
        <dbReference type="EMBL" id="KYC35223.1"/>
    </source>
</evidence>
<dbReference type="STRING" id="128403.WA1_08680"/>
<evidence type="ECO:0000256" key="2">
    <source>
        <dbReference type="SAM" id="Phobius"/>
    </source>
</evidence>
<evidence type="ECO:0000313" key="4">
    <source>
        <dbReference type="Proteomes" id="UP000076925"/>
    </source>
</evidence>
<dbReference type="PANTHER" id="PTHR36493:SF3">
    <property type="entry name" value="CHITIN-BINDING TYPE-4 DOMAIN-CONTAINING PROTEIN"/>
    <property type="match status" value="1"/>
</dbReference>
<feature type="coiled-coil region" evidence="1">
    <location>
        <begin position="140"/>
        <end position="237"/>
    </location>
</feature>
<dbReference type="RefSeq" id="WP_017745459.1">
    <property type="nucleotide sequence ID" value="NZ_KQ976354.1"/>
</dbReference>
<feature type="transmembrane region" description="Helical" evidence="2">
    <location>
        <begin position="7"/>
        <end position="26"/>
    </location>
</feature>